<feature type="transmembrane region" description="Helical" evidence="5">
    <location>
        <begin position="153"/>
        <end position="176"/>
    </location>
</feature>
<protein>
    <submittedName>
        <fullName evidence="6">Uncharacterized protein</fullName>
    </submittedName>
</protein>
<comment type="subcellular location">
    <subcellularLocation>
        <location evidence="1">Membrane</location>
        <topology evidence="1">Multi-pass membrane protein</topology>
    </subcellularLocation>
</comment>
<keyword evidence="7" id="KW-1185">Reference proteome</keyword>
<dbReference type="PANTHER" id="PTHR23507:SF1">
    <property type="entry name" value="FI18259P1-RELATED"/>
    <property type="match status" value="1"/>
</dbReference>
<dbReference type="GO" id="GO:0022857">
    <property type="term" value="F:transmembrane transporter activity"/>
    <property type="evidence" value="ECO:0007669"/>
    <property type="project" value="TreeGrafter"/>
</dbReference>
<evidence type="ECO:0000256" key="5">
    <source>
        <dbReference type="SAM" id="Phobius"/>
    </source>
</evidence>
<keyword evidence="4 5" id="KW-0472">Membrane</keyword>
<evidence type="ECO:0000256" key="1">
    <source>
        <dbReference type="ARBA" id="ARBA00004141"/>
    </source>
</evidence>
<feature type="transmembrane region" description="Helical" evidence="5">
    <location>
        <begin position="89"/>
        <end position="108"/>
    </location>
</feature>
<proteinExistence type="predicted"/>
<gene>
    <name evidence="6" type="ORF">ONB1V03_LOCUS2812</name>
</gene>
<keyword evidence="3 5" id="KW-1133">Transmembrane helix</keyword>
<sequence length="187" mass="20806">MFMTMCVIVMSFQGTSKIQFQFVEKLYLWSPTYYSNIKSISSIVNSVLMTISMPLIVTKLRLLDIQVAILGLVSHISKHIVVGSYQQPIGYYISVAIGSVSGMVSVAIRSKMSKLVKKEELGKVFSLLSTLESVSPLLASLVFTFIFEWSLDFFPGLTYEISAALMIVPLIAMVWIDVTIDSKLLVT</sequence>
<dbReference type="PANTHER" id="PTHR23507">
    <property type="entry name" value="ZGC:174356"/>
    <property type="match status" value="1"/>
</dbReference>
<organism evidence="6">
    <name type="scientific">Oppiella nova</name>
    <dbReference type="NCBI Taxonomy" id="334625"/>
    <lineage>
        <taxon>Eukaryota</taxon>
        <taxon>Metazoa</taxon>
        <taxon>Ecdysozoa</taxon>
        <taxon>Arthropoda</taxon>
        <taxon>Chelicerata</taxon>
        <taxon>Arachnida</taxon>
        <taxon>Acari</taxon>
        <taxon>Acariformes</taxon>
        <taxon>Sarcoptiformes</taxon>
        <taxon>Oribatida</taxon>
        <taxon>Brachypylina</taxon>
        <taxon>Oppioidea</taxon>
        <taxon>Oppiidae</taxon>
        <taxon>Oppiella</taxon>
    </lineage>
</organism>
<dbReference type="GO" id="GO:0016020">
    <property type="term" value="C:membrane"/>
    <property type="evidence" value="ECO:0007669"/>
    <property type="project" value="UniProtKB-SubCell"/>
</dbReference>
<dbReference type="InterPro" id="IPR036259">
    <property type="entry name" value="MFS_trans_sf"/>
</dbReference>
<reference evidence="6" key="1">
    <citation type="submission" date="2020-11" db="EMBL/GenBank/DDBJ databases">
        <authorList>
            <person name="Tran Van P."/>
        </authorList>
    </citation>
    <scope>NUCLEOTIDE SEQUENCE</scope>
</reference>
<dbReference type="OrthoDB" id="7786246at2759"/>
<name>A0A7R9LFS5_9ACAR</name>
<dbReference type="Proteomes" id="UP000728032">
    <property type="component" value="Unassembled WGS sequence"/>
</dbReference>
<keyword evidence="2 5" id="KW-0812">Transmembrane</keyword>
<dbReference type="AlphaFoldDB" id="A0A7R9LFS5"/>
<dbReference type="EMBL" id="OC915539">
    <property type="protein sequence ID" value="CAD7640892.1"/>
    <property type="molecule type" value="Genomic_DNA"/>
</dbReference>
<evidence type="ECO:0000256" key="4">
    <source>
        <dbReference type="ARBA" id="ARBA00023136"/>
    </source>
</evidence>
<dbReference type="SUPFAM" id="SSF103473">
    <property type="entry name" value="MFS general substrate transporter"/>
    <property type="match status" value="1"/>
</dbReference>
<evidence type="ECO:0000256" key="3">
    <source>
        <dbReference type="ARBA" id="ARBA00022989"/>
    </source>
</evidence>
<evidence type="ECO:0000256" key="2">
    <source>
        <dbReference type="ARBA" id="ARBA00022692"/>
    </source>
</evidence>
<evidence type="ECO:0000313" key="6">
    <source>
        <dbReference type="EMBL" id="CAD7640892.1"/>
    </source>
</evidence>
<dbReference type="EMBL" id="CAJPVJ010000714">
    <property type="protein sequence ID" value="CAG2163228.1"/>
    <property type="molecule type" value="Genomic_DNA"/>
</dbReference>
<accession>A0A7R9LFS5</accession>
<evidence type="ECO:0000313" key="7">
    <source>
        <dbReference type="Proteomes" id="UP000728032"/>
    </source>
</evidence>
<dbReference type="Gene3D" id="1.20.1250.20">
    <property type="entry name" value="MFS general substrate transporter like domains"/>
    <property type="match status" value="1"/>
</dbReference>
<feature type="transmembrane region" description="Helical" evidence="5">
    <location>
        <begin position="124"/>
        <end position="147"/>
    </location>
</feature>